<organism evidence="1">
    <name type="scientific">marine sediment metagenome</name>
    <dbReference type="NCBI Taxonomy" id="412755"/>
    <lineage>
        <taxon>unclassified sequences</taxon>
        <taxon>metagenomes</taxon>
        <taxon>ecological metagenomes</taxon>
    </lineage>
</organism>
<gene>
    <name evidence="1" type="ORF">S01H1_28987</name>
</gene>
<sequence>MPPLDSQSGPPIKGLIGSGKAMQDVYRLTRQVAPSHASVLLLGE</sequence>
<feature type="non-terminal residue" evidence="1">
    <location>
        <position position="44"/>
    </location>
</feature>
<protein>
    <submittedName>
        <fullName evidence="1">Uncharacterized protein</fullName>
    </submittedName>
</protein>
<comment type="caution">
    <text evidence="1">The sequence shown here is derived from an EMBL/GenBank/DDBJ whole genome shotgun (WGS) entry which is preliminary data.</text>
</comment>
<evidence type="ECO:0000313" key="1">
    <source>
        <dbReference type="EMBL" id="GAF87180.1"/>
    </source>
</evidence>
<dbReference type="AlphaFoldDB" id="X0UF92"/>
<accession>X0UF92</accession>
<proteinExistence type="predicted"/>
<name>X0UF92_9ZZZZ</name>
<dbReference type="EMBL" id="BARS01017750">
    <property type="protein sequence ID" value="GAF87180.1"/>
    <property type="molecule type" value="Genomic_DNA"/>
</dbReference>
<reference evidence="1" key="1">
    <citation type="journal article" date="2014" name="Front. Microbiol.">
        <title>High frequency of phylogenetically diverse reductive dehalogenase-homologous genes in deep subseafloor sedimentary metagenomes.</title>
        <authorList>
            <person name="Kawai M."/>
            <person name="Futagami T."/>
            <person name="Toyoda A."/>
            <person name="Takaki Y."/>
            <person name="Nishi S."/>
            <person name="Hori S."/>
            <person name="Arai W."/>
            <person name="Tsubouchi T."/>
            <person name="Morono Y."/>
            <person name="Uchiyama I."/>
            <person name="Ito T."/>
            <person name="Fujiyama A."/>
            <person name="Inagaki F."/>
            <person name="Takami H."/>
        </authorList>
    </citation>
    <scope>NUCLEOTIDE SEQUENCE</scope>
    <source>
        <strain evidence="1">Expedition CK06-06</strain>
    </source>
</reference>